<evidence type="ECO:0000256" key="4">
    <source>
        <dbReference type="SAM" id="SignalP"/>
    </source>
</evidence>
<dbReference type="InterPro" id="IPR036770">
    <property type="entry name" value="Ankyrin_rpt-contain_sf"/>
</dbReference>
<dbReference type="PANTHER" id="PTHR24180:SF45">
    <property type="entry name" value="POLY [ADP-RIBOSE] POLYMERASE TANKYRASE"/>
    <property type="match status" value="1"/>
</dbReference>
<feature type="signal peptide" evidence="4">
    <location>
        <begin position="1"/>
        <end position="15"/>
    </location>
</feature>
<dbReference type="InterPro" id="IPR002110">
    <property type="entry name" value="Ankyrin_rpt"/>
</dbReference>
<dbReference type="Gene3D" id="1.25.40.20">
    <property type="entry name" value="Ankyrin repeat-containing domain"/>
    <property type="match status" value="2"/>
</dbReference>
<dbReference type="SUPFAM" id="SSF48403">
    <property type="entry name" value="Ankyrin repeat"/>
    <property type="match status" value="1"/>
</dbReference>
<dbReference type="InParanoid" id="A2EGG5"/>
<feature type="repeat" description="ANK" evidence="3">
    <location>
        <begin position="74"/>
        <end position="106"/>
    </location>
</feature>
<dbReference type="KEGG" id="tva:4766142"/>
<evidence type="ECO:0000313" key="5">
    <source>
        <dbReference type="EMBL" id="EAY08248.1"/>
    </source>
</evidence>
<dbReference type="PANTHER" id="PTHR24180">
    <property type="entry name" value="CYCLIN-DEPENDENT KINASE INHIBITOR 2C-RELATED"/>
    <property type="match status" value="1"/>
</dbReference>
<dbReference type="PROSITE" id="PS50088">
    <property type="entry name" value="ANK_REPEAT"/>
    <property type="match status" value="3"/>
</dbReference>
<dbReference type="GO" id="GO:0045944">
    <property type="term" value="P:positive regulation of transcription by RNA polymerase II"/>
    <property type="evidence" value="ECO:0000318"/>
    <property type="project" value="GO_Central"/>
</dbReference>
<dbReference type="VEuPathDB" id="TrichDB:TVAGG3_0675600"/>
<keyword evidence="6" id="KW-1185">Reference proteome</keyword>
<dbReference type="eggNOG" id="KOG4177">
    <property type="taxonomic scope" value="Eukaryota"/>
</dbReference>
<dbReference type="GO" id="GO:0005634">
    <property type="term" value="C:nucleus"/>
    <property type="evidence" value="ECO:0000318"/>
    <property type="project" value="GO_Central"/>
</dbReference>
<protein>
    <submittedName>
        <fullName evidence="5">Ankyrin repeat protein, putative</fullName>
    </submittedName>
</protein>
<sequence length="184" mass="20654">MLIILLFQLRKLSQGIALHDAVKKNQTDIVLDLISNGVEIDGHSLNIAISSNNTNMVDLLVTHGADAKYIDKNQQLSMIHIACMLNNIKAVDILISHGANVNDQNSLYRYSPLIFASMFNYKEIAELLISHGANVNLGDFRGNTPIHHILFFGDETIMEAIVNSYSQIFNEDFINSFDIHKKKQ</sequence>
<evidence type="ECO:0000256" key="3">
    <source>
        <dbReference type="PROSITE-ProRule" id="PRU00023"/>
    </source>
</evidence>
<feature type="chain" id="PRO_5012609947" evidence="4">
    <location>
        <begin position="16"/>
        <end position="184"/>
    </location>
</feature>
<dbReference type="GO" id="GO:0000976">
    <property type="term" value="F:transcription cis-regulatory region binding"/>
    <property type="evidence" value="ECO:0000318"/>
    <property type="project" value="GO_Central"/>
</dbReference>
<dbReference type="AlphaFoldDB" id="A2EGG5"/>
<feature type="repeat" description="ANK" evidence="3">
    <location>
        <begin position="108"/>
        <end position="140"/>
    </location>
</feature>
<evidence type="ECO:0000256" key="2">
    <source>
        <dbReference type="ARBA" id="ARBA00023043"/>
    </source>
</evidence>
<keyword evidence="4" id="KW-0732">Signal</keyword>
<proteinExistence type="predicted"/>
<feature type="repeat" description="ANK" evidence="3">
    <location>
        <begin position="45"/>
        <end position="72"/>
    </location>
</feature>
<dbReference type="RefSeq" id="XP_001320471.1">
    <property type="nucleotide sequence ID" value="XM_001320436.1"/>
</dbReference>
<gene>
    <name evidence="5" type="ORF">TVAG_404160</name>
</gene>
<name>A2EGG5_TRIV3</name>
<reference evidence="5" key="2">
    <citation type="journal article" date="2007" name="Science">
        <title>Draft genome sequence of the sexually transmitted pathogen Trichomonas vaginalis.</title>
        <authorList>
            <person name="Carlton J.M."/>
            <person name="Hirt R.P."/>
            <person name="Silva J.C."/>
            <person name="Delcher A.L."/>
            <person name="Schatz M."/>
            <person name="Zhao Q."/>
            <person name="Wortman J.R."/>
            <person name="Bidwell S.L."/>
            <person name="Alsmark U.C.M."/>
            <person name="Besteiro S."/>
            <person name="Sicheritz-Ponten T."/>
            <person name="Noel C.J."/>
            <person name="Dacks J.B."/>
            <person name="Foster P.G."/>
            <person name="Simillion C."/>
            <person name="Van de Peer Y."/>
            <person name="Miranda-Saavedra D."/>
            <person name="Barton G.J."/>
            <person name="Westrop G.D."/>
            <person name="Mueller S."/>
            <person name="Dessi D."/>
            <person name="Fiori P.L."/>
            <person name="Ren Q."/>
            <person name="Paulsen I."/>
            <person name="Zhang H."/>
            <person name="Bastida-Corcuera F.D."/>
            <person name="Simoes-Barbosa A."/>
            <person name="Brown M.T."/>
            <person name="Hayes R.D."/>
            <person name="Mukherjee M."/>
            <person name="Okumura C.Y."/>
            <person name="Schneider R."/>
            <person name="Smith A.J."/>
            <person name="Vanacova S."/>
            <person name="Villalvazo M."/>
            <person name="Haas B.J."/>
            <person name="Pertea M."/>
            <person name="Feldblyum T.V."/>
            <person name="Utterback T.R."/>
            <person name="Shu C.L."/>
            <person name="Osoegawa K."/>
            <person name="de Jong P.J."/>
            <person name="Hrdy I."/>
            <person name="Horvathova L."/>
            <person name="Zubacova Z."/>
            <person name="Dolezal P."/>
            <person name="Malik S.B."/>
            <person name="Logsdon J.M. Jr."/>
            <person name="Henze K."/>
            <person name="Gupta A."/>
            <person name="Wang C.C."/>
            <person name="Dunne R.L."/>
            <person name="Upcroft J.A."/>
            <person name="Upcroft P."/>
            <person name="White O."/>
            <person name="Salzberg S.L."/>
            <person name="Tang P."/>
            <person name="Chiu C.-H."/>
            <person name="Lee Y.-S."/>
            <person name="Embley T.M."/>
            <person name="Coombs G.H."/>
            <person name="Mottram J.C."/>
            <person name="Tachezy J."/>
            <person name="Fraser-Liggett C.M."/>
            <person name="Johnson P.J."/>
        </authorList>
    </citation>
    <scope>NUCLEOTIDE SEQUENCE [LARGE SCALE GENOMIC DNA]</scope>
    <source>
        <strain evidence="5">G3</strain>
    </source>
</reference>
<dbReference type="Pfam" id="PF12796">
    <property type="entry name" value="Ank_2"/>
    <property type="match status" value="2"/>
</dbReference>
<dbReference type="STRING" id="5722.A2EGG5"/>
<dbReference type="Proteomes" id="UP000001542">
    <property type="component" value="Unassembled WGS sequence"/>
</dbReference>
<keyword evidence="2 3" id="KW-0040">ANK repeat</keyword>
<dbReference type="PROSITE" id="PS50297">
    <property type="entry name" value="ANK_REP_REGION"/>
    <property type="match status" value="2"/>
</dbReference>
<dbReference type="InterPro" id="IPR051637">
    <property type="entry name" value="Ank_repeat_dom-contain_49"/>
</dbReference>
<evidence type="ECO:0000256" key="1">
    <source>
        <dbReference type="ARBA" id="ARBA00022737"/>
    </source>
</evidence>
<organism evidence="5 6">
    <name type="scientific">Trichomonas vaginalis (strain ATCC PRA-98 / G3)</name>
    <dbReference type="NCBI Taxonomy" id="412133"/>
    <lineage>
        <taxon>Eukaryota</taxon>
        <taxon>Metamonada</taxon>
        <taxon>Parabasalia</taxon>
        <taxon>Trichomonadida</taxon>
        <taxon>Trichomonadidae</taxon>
        <taxon>Trichomonas</taxon>
    </lineage>
</organism>
<dbReference type="SMART" id="SM00248">
    <property type="entry name" value="ANK"/>
    <property type="match status" value="5"/>
</dbReference>
<dbReference type="OrthoDB" id="6222060at2759"/>
<evidence type="ECO:0000313" key="6">
    <source>
        <dbReference type="Proteomes" id="UP000001542"/>
    </source>
</evidence>
<keyword evidence="1" id="KW-0677">Repeat</keyword>
<reference evidence="5" key="1">
    <citation type="submission" date="2006-10" db="EMBL/GenBank/DDBJ databases">
        <authorList>
            <person name="Amadeo P."/>
            <person name="Zhao Q."/>
            <person name="Wortman J."/>
            <person name="Fraser-Liggett C."/>
            <person name="Carlton J."/>
        </authorList>
    </citation>
    <scope>NUCLEOTIDE SEQUENCE</scope>
    <source>
        <strain evidence="5">G3</strain>
    </source>
</reference>
<accession>A2EGG5</accession>
<dbReference type="EMBL" id="DS113382">
    <property type="protein sequence ID" value="EAY08248.1"/>
    <property type="molecule type" value="Genomic_DNA"/>
</dbReference>